<feature type="compositionally biased region" description="Low complexity" evidence="1">
    <location>
        <begin position="209"/>
        <end position="226"/>
    </location>
</feature>
<dbReference type="STRING" id="578455.G2RHD7"/>
<protein>
    <submittedName>
        <fullName evidence="3">Uncharacterized protein</fullName>
    </submittedName>
</protein>
<dbReference type="RefSeq" id="XP_003657585.1">
    <property type="nucleotide sequence ID" value="XM_003657537.1"/>
</dbReference>
<evidence type="ECO:0000313" key="3">
    <source>
        <dbReference type="EMBL" id="AEO71249.1"/>
    </source>
</evidence>
<keyword evidence="2" id="KW-1133">Transmembrane helix</keyword>
<gene>
    <name evidence="3" type="ORF">THITE_2147932</name>
</gene>
<organism evidence="3 4">
    <name type="scientific">Thermothielavioides terrestris (strain ATCC 38088 / NRRL 8126)</name>
    <name type="common">Thielavia terrestris</name>
    <dbReference type="NCBI Taxonomy" id="578455"/>
    <lineage>
        <taxon>Eukaryota</taxon>
        <taxon>Fungi</taxon>
        <taxon>Dikarya</taxon>
        <taxon>Ascomycota</taxon>
        <taxon>Pezizomycotina</taxon>
        <taxon>Sordariomycetes</taxon>
        <taxon>Sordariomycetidae</taxon>
        <taxon>Sordariales</taxon>
        <taxon>Chaetomiaceae</taxon>
        <taxon>Thermothielavioides</taxon>
        <taxon>Thermothielavioides terrestris</taxon>
    </lineage>
</organism>
<evidence type="ECO:0000256" key="1">
    <source>
        <dbReference type="SAM" id="MobiDB-lite"/>
    </source>
</evidence>
<feature type="region of interest" description="Disordered" evidence="1">
    <location>
        <begin position="27"/>
        <end position="48"/>
    </location>
</feature>
<dbReference type="OrthoDB" id="5244978at2759"/>
<feature type="region of interest" description="Disordered" evidence="1">
    <location>
        <begin position="339"/>
        <end position="375"/>
    </location>
</feature>
<feature type="region of interest" description="Disordered" evidence="1">
    <location>
        <begin position="296"/>
        <end position="318"/>
    </location>
</feature>
<dbReference type="eggNOG" id="ENOG502RVW5">
    <property type="taxonomic scope" value="Eukaryota"/>
</dbReference>
<name>G2RHD7_THETT</name>
<feature type="compositionally biased region" description="Pro residues" evidence="1">
    <location>
        <begin position="481"/>
        <end position="494"/>
    </location>
</feature>
<feature type="transmembrane region" description="Helical" evidence="2">
    <location>
        <begin position="264"/>
        <end position="285"/>
    </location>
</feature>
<dbReference type="KEGG" id="ttt:THITE_2147932"/>
<feature type="compositionally biased region" description="Low complexity" evidence="1">
    <location>
        <begin position="239"/>
        <end position="256"/>
    </location>
</feature>
<dbReference type="AlphaFoldDB" id="G2RHD7"/>
<feature type="compositionally biased region" description="Polar residues" evidence="1">
    <location>
        <begin position="779"/>
        <end position="788"/>
    </location>
</feature>
<evidence type="ECO:0000256" key="2">
    <source>
        <dbReference type="SAM" id="Phobius"/>
    </source>
</evidence>
<accession>G2RHD7</accession>
<reference evidence="3 4" key="1">
    <citation type="journal article" date="2011" name="Nat. Biotechnol.">
        <title>Comparative genomic analysis of the thermophilic biomass-degrading fungi Myceliophthora thermophila and Thielavia terrestris.</title>
        <authorList>
            <person name="Berka R.M."/>
            <person name="Grigoriev I.V."/>
            <person name="Otillar R."/>
            <person name="Salamov A."/>
            <person name="Grimwood J."/>
            <person name="Reid I."/>
            <person name="Ishmael N."/>
            <person name="John T."/>
            <person name="Darmond C."/>
            <person name="Moisan M.-C."/>
            <person name="Henrissat B."/>
            <person name="Coutinho P.M."/>
            <person name="Lombard V."/>
            <person name="Natvig D.O."/>
            <person name="Lindquist E."/>
            <person name="Schmutz J."/>
            <person name="Lucas S."/>
            <person name="Harris P."/>
            <person name="Powlowski J."/>
            <person name="Bellemare A."/>
            <person name="Taylor D."/>
            <person name="Butler G."/>
            <person name="de Vries R.P."/>
            <person name="Allijn I.E."/>
            <person name="van den Brink J."/>
            <person name="Ushinsky S."/>
            <person name="Storms R."/>
            <person name="Powell A.J."/>
            <person name="Paulsen I.T."/>
            <person name="Elbourne L.D.H."/>
            <person name="Baker S.E."/>
            <person name="Magnuson J."/>
            <person name="LaBoissiere S."/>
            <person name="Clutterbuck A.J."/>
            <person name="Martinez D."/>
            <person name="Wogulis M."/>
            <person name="de Leon A.L."/>
            <person name="Rey M.W."/>
            <person name="Tsang A."/>
        </authorList>
    </citation>
    <scope>NUCLEOTIDE SEQUENCE [LARGE SCALE GENOMIC DNA]</scope>
    <source>
        <strain evidence="4">ATCC 38088 / NRRL 8126</strain>
    </source>
</reference>
<sequence>MPQTRCQFNRLARNLTARCPLQHTLRSATPILGPTGGPSPAQPTDGRTQTRRLAVSGVSLHAQPGKEAMQNARKLSAVVVQQGPLDPSQCLHSCKGQFLQSVLKGWGDHSGWVEGCKYLNTSLPVRKFWSLYWCDSTFCGVGINQTGGLGQDPTVDLIINTCQNIGFHSIIDPGPPPANFKCSTEVNTPGICSATVGQVSQTTAQTQRPTPIGSTSTVITTTSATPKPSVATSESRAVAPGATGTPAAGASTTSGSGMTGQGKAATAICSALALILLITFALVWLRRRKRRALRSRHGVSHIPPASSPTPLISPTSSGMGTGAIVPPLRLRDRKFLPSILRPGSRSPSPPLTPLTPAYSPPPGHGPSGAVFPASPICSPTTNKLVPRHERAVTPRGAYLPSSPLAPLSPHALSPQGSTFSLPVPVPGSWPVDPTTVNRASSCYTATAPGSPAGTSTAHSSLRHEIPIGVGAGVGLGTPFFASPPPPSSATPPPAALKADSAPTGLAGPAVRISSTTTASTTKSSSSHSSNNTASPQAPPPPPPASLASSSMLPPPTYHSYPSSYQYHTGYSLPQADPPYPNPNPQQQHAPPTRPPRPHESMLEIPDLVTPAPAPAPSPVVSSTSLTETVTGKGTGTGKPGRAGPGVGVGTPPPLSPPPTKALPSPPPPQPPTPRRGSGGSASAGLGSKGVVRKGKGERGASVGERSAEREVGSEGGFGKEPAVLEGARDARGSWGSWSGAGTGTGGGGAAGGGQYDVVDAGVGGKTGERETGEGGEQMSPRTSQSSGIASVTAPAGAGASAVSGMSSVGDDRHEGRV</sequence>
<feature type="compositionally biased region" description="Low complexity" evidence="1">
    <location>
        <begin position="789"/>
        <end position="808"/>
    </location>
</feature>
<evidence type="ECO:0000313" key="4">
    <source>
        <dbReference type="Proteomes" id="UP000008181"/>
    </source>
</evidence>
<feature type="region of interest" description="Disordered" evidence="1">
    <location>
        <begin position="478"/>
        <end position="817"/>
    </location>
</feature>
<feature type="compositionally biased region" description="Pro residues" evidence="1">
    <location>
        <begin position="650"/>
        <end position="673"/>
    </location>
</feature>
<feature type="compositionally biased region" description="Low complexity" evidence="1">
    <location>
        <begin position="618"/>
        <end position="631"/>
    </location>
</feature>
<dbReference type="EMBL" id="CP003014">
    <property type="protein sequence ID" value="AEO71249.1"/>
    <property type="molecule type" value="Genomic_DNA"/>
</dbReference>
<feature type="compositionally biased region" description="Low complexity" evidence="1">
    <location>
        <begin position="302"/>
        <end position="317"/>
    </location>
</feature>
<feature type="compositionally biased region" description="Gly residues" evidence="1">
    <location>
        <begin position="632"/>
        <end position="648"/>
    </location>
</feature>
<proteinExistence type="predicted"/>
<keyword evidence="2" id="KW-0472">Membrane</keyword>
<feature type="region of interest" description="Disordered" evidence="1">
    <location>
        <begin position="202"/>
        <end position="256"/>
    </location>
</feature>
<feature type="compositionally biased region" description="Gly residues" evidence="1">
    <location>
        <begin position="738"/>
        <end position="754"/>
    </location>
</feature>
<dbReference type="HOGENOM" id="CLU_385865_0_0_1"/>
<feature type="compositionally biased region" description="Low complexity" evidence="1">
    <location>
        <begin position="513"/>
        <end position="535"/>
    </location>
</feature>
<feature type="compositionally biased region" description="Pro residues" evidence="1">
    <location>
        <begin position="347"/>
        <end position="364"/>
    </location>
</feature>
<keyword evidence="4" id="KW-1185">Reference proteome</keyword>
<feature type="compositionally biased region" description="Low complexity" evidence="1">
    <location>
        <begin position="545"/>
        <end position="568"/>
    </location>
</feature>
<dbReference type="GeneID" id="11523186"/>
<dbReference type="Proteomes" id="UP000008181">
    <property type="component" value="Chromosome 6"/>
</dbReference>
<keyword evidence="2" id="KW-0812">Transmembrane</keyword>